<comment type="cofactor">
    <cofactor evidence="12">
        <name>Fe(2+)</name>
        <dbReference type="ChEBI" id="CHEBI:29033"/>
    </cofactor>
</comment>
<feature type="transmembrane region" description="Helical" evidence="13">
    <location>
        <begin position="181"/>
        <end position="202"/>
    </location>
</feature>
<dbReference type="Pfam" id="PF00487">
    <property type="entry name" value="FA_desaturase"/>
    <property type="match status" value="1"/>
</dbReference>
<organism evidence="16">
    <name type="scientific">Camponotus floridanus</name>
    <name type="common">Florida carpenter ant</name>
    <dbReference type="NCBI Taxonomy" id="104421"/>
    <lineage>
        <taxon>Eukaryota</taxon>
        <taxon>Metazoa</taxon>
        <taxon>Ecdysozoa</taxon>
        <taxon>Arthropoda</taxon>
        <taxon>Hexapoda</taxon>
        <taxon>Insecta</taxon>
        <taxon>Pterygota</taxon>
        <taxon>Neoptera</taxon>
        <taxon>Endopterygota</taxon>
        <taxon>Hymenoptera</taxon>
        <taxon>Apocrita</taxon>
        <taxon>Aculeata</taxon>
        <taxon>Formicoidea</taxon>
        <taxon>Formicidae</taxon>
        <taxon>Formicinae</taxon>
        <taxon>Camponotus</taxon>
    </lineage>
</organism>
<evidence type="ECO:0000256" key="5">
    <source>
        <dbReference type="ARBA" id="ARBA00022832"/>
    </source>
</evidence>
<dbReference type="OrthoDB" id="10260134at2759"/>
<sequence length="228" mass="26452">MRLILTVFQTIAFQGPIYAWVRDHRVHHKYTDTDADPYNSRRGLFFSHVGWLLIRKHPEVVNKGAMIDCSDLEQDPFVVFQRKWYAHLAILCCFILPTLIPCLAWNETPSCAWHLIICALYLNLHGTFSVNSVAHKWGTKPYDKSISPVNNIGVSAITLGEGWHNYHHIFPWDYKVAELKYLIDFTTVFIDFFACLGLAYDLKTAKVDMIKKRILRNDGTINEIKHEE</sequence>
<dbReference type="InterPro" id="IPR015876">
    <property type="entry name" value="Acyl-CoA_DS"/>
</dbReference>
<evidence type="ECO:0000259" key="14">
    <source>
        <dbReference type="Pfam" id="PF00487"/>
    </source>
</evidence>
<proteinExistence type="inferred from homology"/>
<evidence type="ECO:0000256" key="13">
    <source>
        <dbReference type="SAM" id="Phobius"/>
    </source>
</evidence>
<dbReference type="GO" id="GO:0005789">
    <property type="term" value="C:endoplasmic reticulum membrane"/>
    <property type="evidence" value="ECO:0007669"/>
    <property type="project" value="TreeGrafter"/>
</dbReference>
<evidence type="ECO:0000256" key="9">
    <source>
        <dbReference type="ARBA" id="ARBA00023098"/>
    </source>
</evidence>
<keyword evidence="4 12" id="KW-0812">Transmembrane</keyword>
<evidence type="ECO:0000313" key="16">
    <source>
        <dbReference type="Proteomes" id="UP000000311"/>
    </source>
</evidence>
<comment type="domain">
    <text evidence="12">The histidine box domains are involved in binding the catalytic metal ions.</text>
</comment>
<dbReference type="CDD" id="cd03505">
    <property type="entry name" value="Delta9-FADS-like"/>
    <property type="match status" value="1"/>
</dbReference>
<feature type="domain" description="Fatty acid desaturase" evidence="14">
    <location>
        <begin position="6"/>
        <end position="171"/>
    </location>
</feature>
<keyword evidence="6 13" id="KW-1133">Transmembrane helix</keyword>
<evidence type="ECO:0000256" key="7">
    <source>
        <dbReference type="ARBA" id="ARBA00023002"/>
    </source>
</evidence>
<keyword evidence="5" id="KW-0276">Fatty acid metabolism</keyword>
<accession>E2A2W3</accession>
<comment type="similarity">
    <text evidence="2 12">Belongs to the fatty acid desaturase type 1 family.</text>
</comment>
<comment type="subcellular location">
    <subcellularLocation>
        <location evidence="1">Membrane</location>
        <topology evidence="1">Multi-pass membrane protein</topology>
    </subcellularLocation>
</comment>
<dbReference type="PANTHER" id="PTHR11351">
    <property type="entry name" value="ACYL-COA DESATURASE"/>
    <property type="match status" value="1"/>
</dbReference>
<dbReference type="PANTHER" id="PTHR11351:SF31">
    <property type="entry name" value="DESATURASE 1, ISOFORM A-RELATED"/>
    <property type="match status" value="1"/>
</dbReference>
<keyword evidence="8" id="KW-0408">Iron</keyword>
<evidence type="ECO:0000256" key="1">
    <source>
        <dbReference type="ARBA" id="ARBA00004141"/>
    </source>
</evidence>
<dbReference type="PRINTS" id="PR00075">
    <property type="entry name" value="FACDDSATRASE"/>
</dbReference>
<dbReference type="AlphaFoldDB" id="E2A2W3"/>
<keyword evidence="10 13" id="KW-0472">Membrane</keyword>
<dbReference type="EMBL" id="GL436217">
    <property type="protein sequence ID" value="EFN72237.1"/>
    <property type="molecule type" value="Genomic_DNA"/>
</dbReference>
<dbReference type="GO" id="GO:0006636">
    <property type="term" value="P:unsaturated fatty acid biosynthetic process"/>
    <property type="evidence" value="ECO:0007669"/>
    <property type="project" value="TreeGrafter"/>
</dbReference>
<dbReference type="GO" id="GO:0005506">
    <property type="term" value="F:iron ion binding"/>
    <property type="evidence" value="ECO:0007669"/>
    <property type="project" value="TreeGrafter"/>
</dbReference>
<name>E2A2W3_CAMFO</name>
<evidence type="ECO:0000256" key="6">
    <source>
        <dbReference type="ARBA" id="ARBA00022989"/>
    </source>
</evidence>
<gene>
    <name evidence="15" type="ORF">EAG_15638</name>
</gene>
<reference evidence="15 16" key="1">
    <citation type="journal article" date="2010" name="Science">
        <title>Genomic comparison of the ants Camponotus floridanus and Harpegnathos saltator.</title>
        <authorList>
            <person name="Bonasio R."/>
            <person name="Zhang G."/>
            <person name="Ye C."/>
            <person name="Mutti N.S."/>
            <person name="Fang X."/>
            <person name="Qin N."/>
            <person name="Donahue G."/>
            <person name="Yang P."/>
            <person name="Li Q."/>
            <person name="Li C."/>
            <person name="Zhang P."/>
            <person name="Huang Z."/>
            <person name="Berger S.L."/>
            <person name="Reinberg D."/>
            <person name="Wang J."/>
            <person name="Liebig J."/>
        </authorList>
    </citation>
    <scope>NUCLEOTIDE SEQUENCE [LARGE SCALE GENOMIC DNA]</scope>
    <source>
        <strain evidence="16">C129</strain>
    </source>
</reference>
<evidence type="ECO:0000256" key="8">
    <source>
        <dbReference type="ARBA" id="ARBA00023004"/>
    </source>
</evidence>
<evidence type="ECO:0000256" key="2">
    <source>
        <dbReference type="ARBA" id="ARBA00009295"/>
    </source>
</evidence>
<keyword evidence="3 12" id="KW-0444">Lipid biosynthesis</keyword>
<evidence type="ECO:0000256" key="10">
    <source>
        <dbReference type="ARBA" id="ARBA00023136"/>
    </source>
</evidence>
<dbReference type="InParanoid" id="E2A2W3"/>
<keyword evidence="11 12" id="KW-0275">Fatty acid biosynthesis</keyword>
<evidence type="ECO:0000256" key="4">
    <source>
        <dbReference type="ARBA" id="ARBA00022692"/>
    </source>
</evidence>
<dbReference type="GO" id="GO:0004768">
    <property type="term" value="F:stearoyl-CoA 9-desaturase activity"/>
    <property type="evidence" value="ECO:0007669"/>
    <property type="project" value="TreeGrafter"/>
</dbReference>
<feature type="transmembrane region" description="Helical" evidence="13">
    <location>
        <begin position="84"/>
        <end position="105"/>
    </location>
</feature>
<keyword evidence="7 12" id="KW-0560">Oxidoreductase</keyword>
<keyword evidence="16" id="KW-1185">Reference proteome</keyword>
<evidence type="ECO:0000256" key="11">
    <source>
        <dbReference type="ARBA" id="ARBA00023160"/>
    </source>
</evidence>
<dbReference type="InterPro" id="IPR005804">
    <property type="entry name" value="FA_desaturase_dom"/>
</dbReference>
<keyword evidence="9" id="KW-0443">Lipid metabolism</keyword>
<protein>
    <submittedName>
        <fullName evidence="15">Acyl-CoA Delta(11) desaturase</fullName>
    </submittedName>
</protein>
<evidence type="ECO:0000256" key="12">
    <source>
        <dbReference type="RuleBase" id="RU000581"/>
    </source>
</evidence>
<dbReference type="Proteomes" id="UP000000311">
    <property type="component" value="Unassembled WGS sequence"/>
</dbReference>
<feature type="transmembrane region" description="Helical" evidence="13">
    <location>
        <begin position="112"/>
        <end position="134"/>
    </location>
</feature>
<evidence type="ECO:0000256" key="3">
    <source>
        <dbReference type="ARBA" id="ARBA00022516"/>
    </source>
</evidence>
<evidence type="ECO:0000313" key="15">
    <source>
        <dbReference type="EMBL" id="EFN72237.1"/>
    </source>
</evidence>